<sequence>MVLVPSLKMGVEAREQLVGPNGMEDVRVTRPDHPLVKYAEAFTERFDLIAERKSVIRHLRELAKASVLAKFLLDAEVQLQDEWFKPPAEGRDACCLEIPQLWNERYHSQIRVQDGKIMDAGKAGYKSVNGVYGGVEFGIDKFDLSQPTQNFRLRTVVAPSAPTMGLRLPAPRSVAAPVLETALARAARVVPTGRGVPGAEAIAVPRFSKRVKGVGAARGVDLALDQFDLSAPGKVAASFQSSGAGSACLGGAFWSSLADDADAAFEEEDKVLLKSVFNPHLSDRRDEGDRFVPPDSSLAYVEGLRGLVRKEEQVRQMRTGHFLSAGFSESNPGSLFPASWATSFEVAKSEADGKELHARSDYMAAAMVFEQALRAASPVFEKTAEDGMRFRIYRFGSVEVRSTQEHEGKEVIGAIFSVRTAKKVAPRTNTVDHEVVVRVSEYVEAGEGAMASRSYVVLETASGARVVSEKRADGSVAWEVEPKDLEDRNSLAKLVRTAELGEAAPAGELRAVLAEQAVEGALPVERKQFAQGAFCMAANLEFASGFRSPAKSGKWQLSMEGQGGWHGASAQRYAKQTIRLRCSK</sequence>
<accession>A0A7S1LMS8</accession>
<protein>
    <submittedName>
        <fullName evidence="1">Uncharacterized protein</fullName>
    </submittedName>
</protein>
<organism evidence="1">
    <name type="scientific">Alexandrium catenella</name>
    <name type="common">Red tide dinoflagellate</name>
    <name type="synonym">Gonyaulax catenella</name>
    <dbReference type="NCBI Taxonomy" id="2925"/>
    <lineage>
        <taxon>Eukaryota</taxon>
        <taxon>Sar</taxon>
        <taxon>Alveolata</taxon>
        <taxon>Dinophyceae</taxon>
        <taxon>Gonyaulacales</taxon>
        <taxon>Pyrocystaceae</taxon>
        <taxon>Alexandrium</taxon>
    </lineage>
</organism>
<name>A0A7S1LMS8_ALECA</name>
<dbReference type="AlphaFoldDB" id="A0A7S1LMS8"/>
<proteinExistence type="predicted"/>
<evidence type="ECO:0000313" key="1">
    <source>
        <dbReference type="EMBL" id="CAD9107021.1"/>
    </source>
</evidence>
<reference evidence="1" key="1">
    <citation type="submission" date="2021-01" db="EMBL/GenBank/DDBJ databases">
        <authorList>
            <person name="Corre E."/>
            <person name="Pelletier E."/>
            <person name="Niang G."/>
            <person name="Scheremetjew M."/>
            <person name="Finn R."/>
            <person name="Kale V."/>
            <person name="Holt S."/>
            <person name="Cochrane G."/>
            <person name="Meng A."/>
            <person name="Brown T."/>
            <person name="Cohen L."/>
        </authorList>
    </citation>
    <scope>NUCLEOTIDE SEQUENCE</scope>
    <source>
        <strain evidence="1">OF101</strain>
    </source>
</reference>
<gene>
    <name evidence="1" type="ORF">ACAT0790_LOCUS10378</name>
</gene>
<dbReference type="EMBL" id="HBGE01017419">
    <property type="protein sequence ID" value="CAD9107021.1"/>
    <property type="molecule type" value="Transcribed_RNA"/>
</dbReference>